<organism evidence="1 2">
    <name type="scientific">Mucilaginibacter conchicola</name>
    <dbReference type="NCBI Taxonomy" id="2303333"/>
    <lineage>
        <taxon>Bacteria</taxon>
        <taxon>Pseudomonadati</taxon>
        <taxon>Bacteroidota</taxon>
        <taxon>Sphingobacteriia</taxon>
        <taxon>Sphingobacteriales</taxon>
        <taxon>Sphingobacteriaceae</taxon>
        <taxon>Mucilaginibacter</taxon>
    </lineage>
</organism>
<dbReference type="PROSITE" id="PS51257">
    <property type="entry name" value="PROKAR_LIPOPROTEIN"/>
    <property type="match status" value="1"/>
</dbReference>
<sequence length="227" mass="25421">MKVKNLVASLLVVILATSCSKQVYNNNAYLAKHKLEGKTLAILPVEVHIAGRTDKNNNRYAEEQALSLNLQNQFHQDYLRHAGSPGKGQQHVMLLDPEMVNSRLQNKVADLRSVWALPADSVGRMAGADLVYKIRISTQRYMSKDLAKGINTGLFLLESIIENKKSSDIIDMPNVKAEDVDYDISLIETRTGEVISKYINNPDREKDEPIKDINKKMVKAAAVYVGR</sequence>
<evidence type="ECO:0000313" key="2">
    <source>
        <dbReference type="Proteomes" id="UP000264217"/>
    </source>
</evidence>
<keyword evidence="2" id="KW-1185">Reference proteome</keyword>
<reference evidence="1 2" key="1">
    <citation type="submission" date="2018-08" db="EMBL/GenBank/DDBJ databases">
        <title>Mucilaginibacter sp. MYSH2.</title>
        <authorList>
            <person name="Seo T."/>
        </authorList>
    </citation>
    <scope>NUCLEOTIDE SEQUENCE [LARGE SCALE GENOMIC DNA]</scope>
    <source>
        <strain evidence="1 2">MYSH2</strain>
    </source>
</reference>
<dbReference type="Proteomes" id="UP000264217">
    <property type="component" value="Unassembled WGS sequence"/>
</dbReference>
<dbReference type="EMBL" id="QWDC01000002">
    <property type="protein sequence ID" value="RFZ92202.1"/>
    <property type="molecule type" value="Genomic_DNA"/>
</dbReference>
<proteinExistence type="predicted"/>
<dbReference type="RefSeq" id="WP_117391913.1">
    <property type="nucleotide sequence ID" value="NZ_QWDC01000002.1"/>
</dbReference>
<dbReference type="AlphaFoldDB" id="A0A372NSV0"/>
<gene>
    <name evidence="1" type="ORF">D0C36_12240</name>
</gene>
<comment type="caution">
    <text evidence="1">The sequence shown here is derived from an EMBL/GenBank/DDBJ whole genome shotgun (WGS) entry which is preliminary data.</text>
</comment>
<dbReference type="OrthoDB" id="793301at2"/>
<protein>
    <submittedName>
        <fullName evidence="1">Uncharacterized protein</fullName>
    </submittedName>
</protein>
<accession>A0A372NSV0</accession>
<name>A0A372NSV0_9SPHI</name>
<evidence type="ECO:0000313" key="1">
    <source>
        <dbReference type="EMBL" id="RFZ92202.1"/>
    </source>
</evidence>